<name>A0A699K9B3_TANCI</name>
<comment type="caution">
    <text evidence="1">The sequence shown here is derived from an EMBL/GenBank/DDBJ whole genome shotgun (WGS) entry which is preliminary data.</text>
</comment>
<dbReference type="AlphaFoldDB" id="A0A699K9B3"/>
<gene>
    <name evidence="1" type="ORF">Tci_653598</name>
</gene>
<evidence type="ECO:0008006" key="2">
    <source>
        <dbReference type="Google" id="ProtNLM"/>
    </source>
</evidence>
<dbReference type="EMBL" id="BKCJ010493447">
    <property type="protein sequence ID" value="GFA81626.1"/>
    <property type="molecule type" value="Genomic_DNA"/>
</dbReference>
<proteinExistence type="predicted"/>
<reference evidence="1" key="1">
    <citation type="journal article" date="2019" name="Sci. Rep.">
        <title>Draft genome of Tanacetum cinerariifolium, the natural source of mosquito coil.</title>
        <authorList>
            <person name="Yamashiro T."/>
            <person name="Shiraishi A."/>
            <person name="Satake H."/>
            <person name="Nakayama K."/>
        </authorList>
    </citation>
    <scope>NUCLEOTIDE SEQUENCE</scope>
</reference>
<protein>
    <recommendedName>
        <fullName evidence="2">Reverse transcriptase domain-containing protein</fullName>
    </recommendedName>
</protein>
<organism evidence="1">
    <name type="scientific">Tanacetum cinerariifolium</name>
    <name type="common">Dalmatian daisy</name>
    <name type="synonym">Chrysanthemum cinerariifolium</name>
    <dbReference type="NCBI Taxonomy" id="118510"/>
    <lineage>
        <taxon>Eukaryota</taxon>
        <taxon>Viridiplantae</taxon>
        <taxon>Streptophyta</taxon>
        <taxon>Embryophyta</taxon>
        <taxon>Tracheophyta</taxon>
        <taxon>Spermatophyta</taxon>
        <taxon>Magnoliopsida</taxon>
        <taxon>eudicotyledons</taxon>
        <taxon>Gunneridae</taxon>
        <taxon>Pentapetalae</taxon>
        <taxon>asterids</taxon>
        <taxon>campanulids</taxon>
        <taxon>Asterales</taxon>
        <taxon>Asteraceae</taxon>
        <taxon>Asteroideae</taxon>
        <taxon>Anthemideae</taxon>
        <taxon>Anthemidinae</taxon>
        <taxon>Tanacetum</taxon>
    </lineage>
</organism>
<evidence type="ECO:0000313" key="1">
    <source>
        <dbReference type="EMBL" id="GFA81626.1"/>
    </source>
</evidence>
<accession>A0A699K9B3</accession>
<sequence>MFDRAFKRVTTFVDFRTGLVEESSKKAEAEVMEQESSKRVRTELEQESFKKQKIDDDKETAELKQLVKIIPDEKGIAIDAIPLAVKPLSIVDWKIHKEGKKSYYKIIRADGSSKIYLVFCHMIKDFDREDVKNL</sequence>